<evidence type="ECO:0000313" key="2">
    <source>
        <dbReference type="EMBL" id="AWK89465.1"/>
    </source>
</evidence>
<sequence length="89" mass="9135">MQIARKPSGLGSLLIDGAPVLTRRLGPVGLAVVCGACCSLVALAILWGAAHAGGLRQGPAVLSFPVVLAACLGARTGWTAWRRAFDARR</sequence>
<dbReference type="Proteomes" id="UP000245629">
    <property type="component" value="Plasmid unnamed2"/>
</dbReference>
<dbReference type="RefSeq" id="WP_109332780.1">
    <property type="nucleotide sequence ID" value="NZ_CP029357.1"/>
</dbReference>
<proteinExistence type="predicted"/>
<dbReference type="KEGG" id="azz:DEW08_25920"/>
<keyword evidence="1" id="KW-0812">Transmembrane</keyword>
<feature type="transmembrane region" description="Helical" evidence="1">
    <location>
        <begin position="62"/>
        <end position="81"/>
    </location>
</feature>
<evidence type="ECO:0000256" key="1">
    <source>
        <dbReference type="SAM" id="Phobius"/>
    </source>
</evidence>
<dbReference type="EMBL" id="CP029357">
    <property type="protein sequence ID" value="AWK89465.1"/>
    <property type="molecule type" value="Genomic_DNA"/>
</dbReference>
<keyword evidence="1" id="KW-0472">Membrane</keyword>
<organism evidence="2 3">
    <name type="scientific">Azospirillum thermophilum</name>
    <dbReference type="NCBI Taxonomy" id="2202148"/>
    <lineage>
        <taxon>Bacteria</taxon>
        <taxon>Pseudomonadati</taxon>
        <taxon>Pseudomonadota</taxon>
        <taxon>Alphaproteobacteria</taxon>
        <taxon>Rhodospirillales</taxon>
        <taxon>Azospirillaceae</taxon>
        <taxon>Azospirillum</taxon>
    </lineage>
</organism>
<protein>
    <submittedName>
        <fullName evidence="2">Uncharacterized protein</fullName>
    </submittedName>
</protein>
<keyword evidence="2" id="KW-0614">Plasmid</keyword>
<feature type="transmembrane region" description="Helical" evidence="1">
    <location>
        <begin position="28"/>
        <end position="50"/>
    </location>
</feature>
<dbReference type="OrthoDB" id="9918123at2"/>
<accession>A0A2S2CYH1</accession>
<reference evidence="3" key="1">
    <citation type="submission" date="2018-05" db="EMBL/GenBank/DDBJ databases">
        <title>Azospirillum thermophila sp. nov., a novel isolated from hot spring.</title>
        <authorList>
            <person name="Zhao Z."/>
        </authorList>
    </citation>
    <scope>NUCLEOTIDE SEQUENCE [LARGE SCALE GENOMIC DNA]</scope>
    <source>
        <strain evidence="3">CFH 70021</strain>
        <plasmid evidence="3">unnamed2</plasmid>
    </source>
</reference>
<dbReference type="AlphaFoldDB" id="A0A2S2CYH1"/>
<evidence type="ECO:0000313" key="3">
    <source>
        <dbReference type="Proteomes" id="UP000245629"/>
    </source>
</evidence>
<geneLocation type="plasmid" evidence="2 3">
    <name>unnamed2</name>
</geneLocation>
<name>A0A2S2CYH1_9PROT</name>
<gene>
    <name evidence="2" type="ORF">DEW08_25920</name>
</gene>
<keyword evidence="3" id="KW-1185">Reference proteome</keyword>
<keyword evidence="1" id="KW-1133">Transmembrane helix</keyword>